<comment type="similarity">
    <text evidence="2">Belongs to the glycosyl hydrolase 33 family.</text>
</comment>
<evidence type="ECO:0000256" key="3">
    <source>
        <dbReference type="ARBA" id="ARBA00012733"/>
    </source>
</evidence>
<dbReference type="SUPFAM" id="SSF50939">
    <property type="entry name" value="Sialidases"/>
    <property type="match status" value="1"/>
</dbReference>
<feature type="chain" id="PRO_5046585058" description="exo-alpha-sialidase" evidence="4">
    <location>
        <begin position="25"/>
        <end position="393"/>
    </location>
</feature>
<comment type="catalytic activity">
    <reaction evidence="1">
        <text>Hydrolysis of alpha-(2-&gt;3)-, alpha-(2-&gt;6)-, alpha-(2-&gt;8)- glycosidic linkages of terminal sialic acid residues in oligosaccharides, glycoproteins, glycolipids, colominic acid and synthetic substrates.</text>
        <dbReference type="EC" id="3.2.1.18"/>
    </reaction>
</comment>
<evidence type="ECO:0000256" key="1">
    <source>
        <dbReference type="ARBA" id="ARBA00000427"/>
    </source>
</evidence>
<comment type="caution">
    <text evidence="6">The sequence shown here is derived from an EMBL/GenBank/DDBJ whole genome shotgun (WGS) entry which is preliminary data.</text>
</comment>
<dbReference type="EC" id="3.2.1.18" evidence="3"/>
<dbReference type="GO" id="GO:0016787">
    <property type="term" value="F:hydrolase activity"/>
    <property type="evidence" value="ECO:0007669"/>
    <property type="project" value="UniProtKB-KW"/>
</dbReference>
<proteinExistence type="inferred from homology"/>
<evidence type="ECO:0000313" key="7">
    <source>
        <dbReference type="Proteomes" id="UP001205603"/>
    </source>
</evidence>
<evidence type="ECO:0000256" key="2">
    <source>
        <dbReference type="ARBA" id="ARBA00009348"/>
    </source>
</evidence>
<dbReference type="Proteomes" id="UP001205603">
    <property type="component" value="Unassembled WGS sequence"/>
</dbReference>
<dbReference type="CDD" id="cd15482">
    <property type="entry name" value="Sialidase_non-viral"/>
    <property type="match status" value="1"/>
</dbReference>
<evidence type="ECO:0000259" key="5">
    <source>
        <dbReference type="Pfam" id="PF13088"/>
    </source>
</evidence>
<dbReference type="Gene3D" id="2.120.10.10">
    <property type="match status" value="1"/>
</dbReference>
<dbReference type="RefSeq" id="WP_255026930.1">
    <property type="nucleotide sequence ID" value="NZ_JANDHW010000005.1"/>
</dbReference>
<dbReference type="InterPro" id="IPR011040">
    <property type="entry name" value="Sialidase"/>
</dbReference>
<evidence type="ECO:0000313" key="6">
    <source>
        <dbReference type="EMBL" id="MCP9611681.1"/>
    </source>
</evidence>
<sequence>MNIRSLKQVFLILLFPHCISSAFALNTCDSISERVLVFDMGDDGSRFYRIPALVTAADGSLVAVADKRWDKINDLPARIDVVARRSTDNGRTWSPMITIAKNDTTGCGDAALILNEKNGELLCIFASGNGLWQSDYKQPMHINISRSVDNGLTWTSPRDITPQIYGPDCKDAVRKQWYGAFAASGRALQTRDGRIMFVIAVRTTPEWGGPISNYACYSDDGGTTWNVSKNAADTNGDEAKLVELDNGDILMSIRNRAQGERKFCLSQDKGITWGKPYLQKDIQDPACNGDILRYASVKDGDRHSILLHSIPDDPKIRRNVSILASFDEGHTWPLKRIITPGYSAYSSMTVLRDGSIGILVEEGKWDNNLPGKDGFELWFMRLTPDWLYPNSLK</sequence>
<dbReference type="PANTHER" id="PTHR10628:SF30">
    <property type="entry name" value="EXO-ALPHA-SIALIDASE"/>
    <property type="match status" value="1"/>
</dbReference>
<dbReference type="InterPro" id="IPR026856">
    <property type="entry name" value="Sialidase_fam"/>
</dbReference>
<keyword evidence="6" id="KW-0378">Hydrolase</keyword>
<dbReference type="InterPro" id="IPR036278">
    <property type="entry name" value="Sialidase_sf"/>
</dbReference>
<keyword evidence="7" id="KW-1185">Reference proteome</keyword>
<gene>
    <name evidence="6" type="ORF">NMU02_06210</name>
</gene>
<reference evidence="6 7" key="1">
    <citation type="submission" date="2022-07" db="EMBL/GenBank/DDBJ databases">
        <title>Fecal culturing of patients with breast cancer.</title>
        <authorList>
            <person name="Teng N.M.Y."/>
            <person name="Kiu R."/>
            <person name="Evans R."/>
            <person name="Baker D.J."/>
            <person name="Zenner C."/>
            <person name="Robinson S.D."/>
            <person name="Hall L.J."/>
        </authorList>
    </citation>
    <scope>NUCLEOTIDE SEQUENCE [LARGE SCALE GENOMIC DNA]</scope>
    <source>
        <strain evidence="6 7">LH1063</strain>
    </source>
</reference>
<dbReference type="EMBL" id="JANDHW010000005">
    <property type="protein sequence ID" value="MCP9611681.1"/>
    <property type="molecule type" value="Genomic_DNA"/>
</dbReference>
<organism evidence="6 7">
    <name type="scientific">Coprobacter tertius</name>
    <dbReference type="NCBI Taxonomy" id="2944915"/>
    <lineage>
        <taxon>Bacteria</taxon>
        <taxon>Pseudomonadati</taxon>
        <taxon>Bacteroidota</taxon>
        <taxon>Bacteroidia</taxon>
        <taxon>Bacteroidales</taxon>
        <taxon>Barnesiellaceae</taxon>
        <taxon>Coprobacter</taxon>
    </lineage>
</organism>
<name>A0ABT1MIJ0_9BACT</name>
<evidence type="ECO:0000256" key="4">
    <source>
        <dbReference type="SAM" id="SignalP"/>
    </source>
</evidence>
<feature type="domain" description="Sialidase" evidence="5">
    <location>
        <begin position="80"/>
        <end position="358"/>
    </location>
</feature>
<accession>A0ABT1MIJ0</accession>
<dbReference type="Pfam" id="PF13088">
    <property type="entry name" value="BNR_2"/>
    <property type="match status" value="1"/>
</dbReference>
<keyword evidence="4" id="KW-0732">Signal</keyword>
<dbReference type="PANTHER" id="PTHR10628">
    <property type="entry name" value="SIALIDASE"/>
    <property type="match status" value="1"/>
</dbReference>
<protein>
    <recommendedName>
        <fullName evidence="3">exo-alpha-sialidase</fullName>
        <ecNumber evidence="3">3.2.1.18</ecNumber>
    </recommendedName>
</protein>
<feature type="signal peptide" evidence="4">
    <location>
        <begin position="1"/>
        <end position="24"/>
    </location>
</feature>